<reference evidence="1" key="1">
    <citation type="submission" date="2023-05" db="EMBL/GenBank/DDBJ databases">
        <title>Nepenthes gracilis genome sequencing.</title>
        <authorList>
            <person name="Fukushima K."/>
        </authorList>
    </citation>
    <scope>NUCLEOTIDE SEQUENCE</scope>
    <source>
        <strain evidence="1">SING2019-196</strain>
    </source>
</reference>
<dbReference type="AlphaFoldDB" id="A0AAD3TE82"/>
<proteinExistence type="predicted"/>
<evidence type="ECO:0000313" key="1">
    <source>
        <dbReference type="EMBL" id="GMH27641.1"/>
    </source>
</evidence>
<name>A0AAD3TE82_NEPGR</name>
<keyword evidence="2" id="KW-1185">Reference proteome</keyword>
<dbReference type="InterPro" id="IPR034566">
    <property type="entry name" value="MTOPVIB_plant"/>
</dbReference>
<dbReference type="PANTHER" id="PTHR36722:SF1">
    <property type="entry name" value="TYPE 2 DNA TOPOISOMERASE 6 SUBUNIT B-LIKE"/>
    <property type="match status" value="1"/>
</dbReference>
<dbReference type="GO" id="GO:0042138">
    <property type="term" value="P:meiotic DNA double-strand break formation"/>
    <property type="evidence" value="ECO:0007669"/>
    <property type="project" value="InterPro"/>
</dbReference>
<accession>A0AAD3TE82</accession>
<gene>
    <name evidence="1" type="ORF">Nepgr_029484</name>
</gene>
<evidence type="ECO:0000313" key="2">
    <source>
        <dbReference type="Proteomes" id="UP001279734"/>
    </source>
</evidence>
<dbReference type="PANTHER" id="PTHR36722">
    <property type="entry name" value="TYPE 2 DNA TOPOISOMERASE 6 SUBUNIT B-LIKE"/>
    <property type="match status" value="1"/>
</dbReference>
<dbReference type="Proteomes" id="UP001279734">
    <property type="component" value="Unassembled WGS sequence"/>
</dbReference>
<protein>
    <submittedName>
        <fullName evidence="1">Uncharacterized protein</fullName>
    </submittedName>
</protein>
<dbReference type="GO" id="GO:0030674">
    <property type="term" value="F:protein-macromolecule adaptor activity"/>
    <property type="evidence" value="ECO:0007669"/>
    <property type="project" value="TreeGrafter"/>
</dbReference>
<comment type="caution">
    <text evidence="1">The sequence shown here is derived from an EMBL/GenBank/DDBJ whole genome shotgun (WGS) entry which is preliminary data.</text>
</comment>
<sequence length="400" mass="44559">MLYSFAWARKILSSLTMEALSVQKLCKQLIALAIQRCRLSEGLCRLSVVIKRSLVSDLRLTHISISDTGAGSSLEEFLDLKCDHNCVAAQLWGQYWTYQRFQVSAVINKLDIIFVMTALTFLSLLMEITDINDNDICNYKLNLTETVSSRRLTKLPSASKNNAKFSGTEVFLSTNEDMDVLLAEITCFFQKVLILKALNIAIDLVAEVGDCAGSRSANIVLANEAKSLPSLLSSNIEYLKSGLEDYLHKHGNRSSESSKNLKVGKGVASAENHKNDGWIAEAVIMISELSEPPSPSCFRACNAMTEALYFKDFCPCFVGHSALNALKSIKWNSFGLILRSIADHDGSALLEWENLPPNTFIDIAIHCYSRQYPSNAHGSWILKNWLGFFLLEYGHFSIMI</sequence>
<dbReference type="GO" id="GO:0007131">
    <property type="term" value="P:reciprocal meiotic recombination"/>
    <property type="evidence" value="ECO:0007669"/>
    <property type="project" value="TreeGrafter"/>
</dbReference>
<dbReference type="GO" id="GO:0000793">
    <property type="term" value="C:condensed chromosome"/>
    <property type="evidence" value="ECO:0007669"/>
    <property type="project" value="TreeGrafter"/>
</dbReference>
<organism evidence="1 2">
    <name type="scientific">Nepenthes gracilis</name>
    <name type="common">Slender pitcher plant</name>
    <dbReference type="NCBI Taxonomy" id="150966"/>
    <lineage>
        <taxon>Eukaryota</taxon>
        <taxon>Viridiplantae</taxon>
        <taxon>Streptophyta</taxon>
        <taxon>Embryophyta</taxon>
        <taxon>Tracheophyta</taxon>
        <taxon>Spermatophyta</taxon>
        <taxon>Magnoliopsida</taxon>
        <taxon>eudicotyledons</taxon>
        <taxon>Gunneridae</taxon>
        <taxon>Pentapetalae</taxon>
        <taxon>Caryophyllales</taxon>
        <taxon>Nepenthaceae</taxon>
        <taxon>Nepenthes</taxon>
    </lineage>
</organism>
<dbReference type="EMBL" id="BSYO01000033">
    <property type="protein sequence ID" value="GMH27641.1"/>
    <property type="molecule type" value="Genomic_DNA"/>
</dbReference>